<dbReference type="SUPFAM" id="SSF56801">
    <property type="entry name" value="Acetyl-CoA synthetase-like"/>
    <property type="match status" value="1"/>
</dbReference>
<dbReference type="Gene3D" id="3.40.50.12780">
    <property type="entry name" value="N-terminal domain of ligase-like"/>
    <property type="match status" value="1"/>
</dbReference>
<dbReference type="PANTHER" id="PTHR36932:SF1">
    <property type="entry name" value="CAPSULAR POLYSACCHARIDE BIOSYNTHESIS PROTEIN"/>
    <property type="match status" value="1"/>
</dbReference>
<dbReference type="EMBL" id="JBBKZV010000061">
    <property type="protein sequence ID" value="MEJ8827294.1"/>
    <property type="molecule type" value="Genomic_DNA"/>
</dbReference>
<evidence type="ECO:0000313" key="2">
    <source>
        <dbReference type="Proteomes" id="UP001363010"/>
    </source>
</evidence>
<evidence type="ECO:0000313" key="1">
    <source>
        <dbReference type="EMBL" id="MEJ8827294.1"/>
    </source>
</evidence>
<dbReference type="Proteomes" id="UP001363010">
    <property type="component" value="Unassembled WGS sequence"/>
</dbReference>
<dbReference type="GO" id="GO:0016874">
    <property type="term" value="F:ligase activity"/>
    <property type="evidence" value="ECO:0007669"/>
    <property type="project" value="UniProtKB-KW"/>
</dbReference>
<reference evidence="1 2" key="1">
    <citation type="submission" date="2024-03" db="EMBL/GenBank/DDBJ databases">
        <title>Novel species of the genus Variovorax.</title>
        <authorList>
            <person name="Liu Q."/>
            <person name="Xin Y.-H."/>
        </authorList>
    </citation>
    <scope>NUCLEOTIDE SEQUENCE [LARGE SCALE GENOMIC DNA]</scope>
    <source>
        <strain evidence="1 2">KACC 18501</strain>
    </source>
</reference>
<organism evidence="1 2">
    <name type="scientific">Variovorax humicola</name>
    <dbReference type="NCBI Taxonomy" id="1769758"/>
    <lineage>
        <taxon>Bacteria</taxon>
        <taxon>Pseudomonadati</taxon>
        <taxon>Pseudomonadota</taxon>
        <taxon>Betaproteobacteria</taxon>
        <taxon>Burkholderiales</taxon>
        <taxon>Comamonadaceae</taxon>
        <taxon>Variovorax</taxon>
    </lineage>
</organism>
<dbReference type="InterPro" id="IPR042099">
    <property type="entry name" value="ANL_N_sf"/>
</dbReference>
<dbReference type="PANTHER" id="PTHR36932">
    <property type="entry name" value="CAPSULAR POLYSACCHARIDE BIOSYNTHESIS PROTEIN"/>
    <property type="match status" value="1"/>
</dbReference>
<gene>
    <name evidence="1" type="ORF">WKW80_35840</name>
</gene>
<name>A0ABU8WB70_9BURK</name>
<protein>
    <submittedName>
        <fullName evidence="1">Phenylacetate--CoA ligase family protein</fullName>
    </submittedName>
</protein>
<keyword evidence="1" id="KW-0436">Ligase</keyword>
<keyword evidence="2" id="KW-1185">Reference proteome</keyword>
<accession>A0ABU8WB70</accession>
<comment type="caution">
    <text evidence="1">The sequence shown here is derived from an EMBL/GenBank/DDBJ whole genome shotgun (WGS) entry which is preliminary data.</text>
</comment>
<sequence length="464" mass="49996">MTTPALDYLISGSVALDVALASKASREALDDRRAARLGRLLGTASQTSPLYRKLLHGRDTASLSLGDLPIMHKAQLMHRFDDWVGDPKLKLDALRYFVADHSRRAQPYLERYVVWESSGSTGVPGIFVQDAHAMAVYDALEALRRPVLRPMQRLLDPLGLSERIAFVGALDGHFASTVSIERLRRLNPAMSSQIHCISFLQPVDAIVRELNALAPTVIATYPSAAVLLAEERAAGRLAVAPQEVWTGGEDLSPAKRRFVQQAFGCLVANSYGASEFLALASECALGHLHLNSDWAILESVDSHGHAVPEGKAGATTLLTNLANLVQPLIRYDIGDRVTVHAGTCECGSALPVIEVQGRSEETLHLGREGACSVSVLPLALTTVLEEEAALFDFQVVQRGATDLLLRTGLHGAVGELALQRARRVLGDFLQAQGAVGVRIHCLAGEAIHCSRSGKIKRVVVAPPH</sequence>
<proteinExistence type="predicted"/>
<dbReference type="RefSeq" id="WP_340368322.1">
    <property type="nucleotide sequence ID" value="NZ_JBBKZV010000061.1"/>
</dbReference>
<dbReference type="InterPro" id="IPR053158">
    <property type="entry name" value="CapK_Type1_Caps_Biosynth"/>
</dbReference>